<organism evidence="2 3">
    <name type="scientific">Skermanella stibiiresistens SB22</name>
    <dbReference type="NCBI Taxonomy" id="1385369"/>
    <lineage>
        <taxon>Bacteria</taxon>
        <taxon>Pseudomonadati</taxon>
        <taxon>Pseudomonadota</taxon>
        <taxon>Alphaproteobacteria</taxon>
        <taxon>Rhodospirillales</taxon>
        <taxon>Azospirillaceae</taxon>
        <taxon>Skermanella</taxon>
    </lineage>
</organism>
<proteinExistence type="predicted"/>
<evidence type="ECO:0000256" key="1">
    <source>
        <dbReference type="SAM" id="MobiDB-lite"/>
    </source>
</evidence>
<dbReference type="AlphaFoldDB" id="W9GTS7"/>
<evidence type="ECO:0000313" key="3">
    <source>
        <dbReference type="Proteomes" id="UP000019486"/>
    </source>
</evidence>
<dbReference type="EMBL" id="AVFL01000065">
    <property type="protein sequence ID" value="EWY35837.1"/>
    <property type="molecule type" value="Genomic_DNA"/>
</dbReference>
<sequence>MTFILLSTYRFLNVLMTGSMDSLGRFVAYFRAILLGTIATGAVGTVRAQTGSDELDWQAARAAGSIAAFEQYLQHHPLGRHASEAFIFVARMSVSPDWTPSTDEPALSPASRPGQSNDVADVY</sequence>
<comment type="caution">
    <text evidence="2">The sequence shown here is derived from an EMBL/GenBank/DDBJ whole genome shotgun (WGS) entry which is preliminary data.</text>
</comment>
<dbReference type="RefSeq" id="WP_037461838.1">
    <property type="nucleotide sequence ID" value="NZ_AVFL01000065.1"/>
</dbReference>
<gene>
    <name evidence="2" type="ORF">N825_34050</name>
</gene>
<dbReference type="Proteomes" id="UP000019486">
    <property type="component" value="Unassembled WGS sequence"/>
</dbReference>
<reference evidence="2 3" key="1">
    <citation type="submission" date="2013-08" db="EMBL/GenBank/DDBJ databases">
        <title>The genome sequence of Skermanella stibiiresistens.</title>
        <authorList>
            <person name="Zhu W."/>
            <person name="Wang G."/>
        </authorList>
    </citation>
    <scope>NUCLEOTIDE SEQUENCE [LARGE SCALE GENOMIC DNA]</scope>
    <source>
        <strain evidence="2 3">SB22</strain>
    </source>
</reference>
<feature type="compositionally biased region" description="Polar residues" evidence="1">
    <location>
        <begin position="113"/>
        <end position="123"/>
    </location>
</feature>
<protein>
    <submittedName>
        <fullName evidence="2">Uncharacterized protein</fullName>
    </submittedName>
</protein>
<accession>W9GTS7</accession>
<dbReference type="OrthoDB" id="8092964at2"/>
<feature type="region of interest" description="Disordered" evidence="1">
    <location>
        <begin position="96"/>
        <end position="123"/>
    </location>
</feature>
<name>W9GTS7_9PROT</name>
<evidence type="ECO:0000313" key="2">
    <source>
        <dbReference type="EMBL" id="EWY35837.1"/>
    </source>
</evidence>
<keyword evidence="3" id="KW-1185">Reference proteome</keyword>
<dbReference type="STRING" id="1385369.N825_34050"/>